<keyword evidence="1" id="KW-0472">Membrane</keyword>
<keyword evidence="1" id="KW-1133">Transmembrane helix</keyword>
<protein>
    <submittedName>
        <fullName evidence="2">Uncharacterized protein</fullName>
    </submittedName>
</protein>
<sequence>MTSLKRKRSLYLMIQDFFTVGIALSDIIITYILFLVN</sequence>
<dbReference type="EMBL" id="BK014899">
    <property type="protein sequence ID" value="DAD81320.1"/>
    <property type="molecule type" value="Genomic_DNA"/>
</dbReference>
<evidence type="ECO:0000313" key="2">
    <source>
        <dbReference type="EMBL" id="DAD81320.1"/>
    </source>
</evidence>
<organism evidence="2">
    <name type="scientific">Siphoviridae sp. ctHl62</name>
    <dbReference type="NCBI Taxonomy" id="2826235"/>
    <lineage>
        <taxon>Viruses</taxon>
        <taxon>Duplodnaviria</taxon>
        <taxon>Heunggongvirae</taxon>
        <taxon>Uroviricota</taxon>
        <taxon>Caudoviricetes</taxon>
    </lineage>
</organism>
<reference evidence="2" key="1">
    <citation type="journal article" date="2021" name="Proc. Natl. Acad. Sci. U.S.A.">
        <title>A Catalog of Tens of Thousands of Viruses from Human Metagenomes Reveals Hidden Associations with Chronic Diseases.</title>
        <authorList>
            <person name="Tisza M.J."/>
            <person name="Buck C.B."/>
        </authorList>
    </citation>
    <scope>NUCLEOTIDE SEQUENCE</scope>
    <source>
        <strain evidence="2">CtHl62</strain>
    </source>
</reference>
<name>A0A8S5MGI9_9CAUD</name>
<evidence type="ECO:0000256" key="1">
    <source>
        <dbReference type="SAM" id="Phobius"/>
    </source>
</evidence>
<proteinExistence type="predicted"/>
<feature type="transmembrane region" description="Helical" evidence="1">
    <location>
        <begin position="12"/>
        <end position="34"/>
    </location>
</feature>
<accession>A0A8S5MGI9</accession>
<keyword evidence="1" id="KW-0812">Transmembrane</keyword>